<evidence type="ECO:0000256" key="2">
    <source>
        <dbReference type="ARBA" id="ARBA00023125"/>
    </source>
</evidence>
<organism evidence="5 6">
    <name type="scientific">Paenibacillus apiarius</name>
    <dbReference type="NCBI Taxonomy" id="46240"/>
    <lineage>
        <taxon>Bacteria</taxon>
        <taxon>Bacillati</taxon>
        <taxon>Bacillota</taxon>
        <taxon>Bacilli</taxon>
        <taxon>Bacillales</taxon>
        <taxon>Paenibacillaceae</taxon>
        <taxon>Paenibacillus</taxon>
    </lineage>
</organism>
<dbReference type="EMBL" id="JAMDLW010000020">
    <property type="protein sequence ID" value="MCY9521036.1"/>
    <property type="molecule type" value="Genomic_DNA"/>
</dbReference>
<dbReference type="Gene3D" id="2.60.120.10">
    <property type="entry name" value="Jelly Rolls"/>
    <property type="match status" value="1"/>
</dbReference>
<dbReference type="SUPFAM" id="SSF46689">
    <property type="entry name" value="Homeodomain-like"/>
    <property type="match status" value="1"/>
</dbReference>
<dbReference type="InterPro" id="IPR050204">
    <property type="entry name" value="AraC_XylS_family_regulators"/>
</dbReference>
<gene>
    <name evidence="5" type="ORF">M5X09_15365</name>
</gene>
<evidence type="ECO:0000256" key="3">
    <source>
        <dbReference type="ARBA" id="ARBA00023163"/>
    </source>
</evidence>
<reference evidence="5 6" key="1">
    <citation type="submission" date="2022-05" db="EMBL/GenBank/DDBJ databases">
        <title>Genome Sequencing of Bee-Associated Microbes.</title>
        <authorList>
            <person name="Dunlap C."/>
        </authorList>
    </citation>
    <scope>NUCLEOTIDE SEQUENCE [LARGE SCALE GENOMIC DNA]</scope>
    <source>
        <strain evidence="5 6">NRRL NRS-1438</strain>
    </source>
</reference>
<dbReference type="Pfam" id="PF12833">
    <property type="entry name" value="HTH_18"/>
    <property type="match status" value="1"/>
</dbReference>
<evidence type="ECO:0000313" key="6">
    <source>
        <dbReference type="Proteomes" id="UP001207626"/>
    </source>
</evidence>
<evidence type="ECO:0000313" key="5">
    <source>
        <dbReference type="EMBL" id="MCY9521036.1"/>
    </source>
</evidence>
<dbReference type="Proteomes" id="UP001207626">
    <property type="component" value="Unassembled WGS sequence"/>
</dbReference>
<keyword evidence="1" id="KW-0805">Transcription regulation</keyword>
<evidence type="ECO:0000259" key="4">
    <source>
        <dbReference type="PROSITE" id="PS01124"/>
    </source>
</evidence>
<keyword evidence="6" id="KW-1185">Reference proteome</keyword>
<dbReference type="PANTHER" id="PTHR46796">
    <property type="entry name" value="HTH-TYPE TRANSCRIPTIONAL ACTIVATOR RHAS-RELATED"/>
    <property type="match status" value="1"/>
</dbReference>
<dbReference type="PANTHER" id="PTHR46796:SF14">
    <property type="entry name" value="TRANSCRIPTIONAL REGULATORY PROTEIN"/>
    <property type="match status" value="1"/>
</dbReference>
<dbReference type="Gene3D" id="1.10.10.60">
    <property type="entry name" value="Homeodomain-like"/>
    <property type="match status" value="1"/>
</dbReference>
<dbReference type="CDD" id="cd02208">
    <property type="entry name" value="cupin_RmlC-like"/>
    <property type="match status" value="1"/>
</dbReference>
<accession>A0ABT4DUP9</accession>
<name>A0ABT4DUP9_9BACL</name>
<dbReference type="InterPro" id="IPR003313">
    <property type="entry name" value="AraC-bd"/>
</dbReference>
<dbReference type="InterPro" id="IPR014710">
    <property type="entry name" value="RmlC-like_jellyroll"/>
</dbReference>
<dbReference type="SMART" id="SM00342">
    <property type="entry name" value="HTH_ARAC"/>
    <property type="match status" value="1"/>
</dbReference>
<comment type="caution">
    <text evidence="5">The sequence shown here is derived from an EMBL/GenBank/DDBJ whole genome shotgun (WGS) entry which is preliminary data.</text>
</comment>
<feature type="domain" description="HTH araC/xylS-type" evidence="4">
    <location>
        <begin position="157"/>
        <end position="224"/>
    </location>
</feature>
<protein>
    <submittedName>
        <fullName evidence="5">AraC family transcriptional regulator</fullName>
    </submittedName>
</protein>
<keyword evidence="2" id="KW-0238">DNA-binding</keyword>
<dbReference type="SUPFAM" id="SSF51215">
    <property type="entry name" value="Regulatory protein AraC"/>
    <property type="match status" value="1"/>
</dbReference>
<evidence type="ECO:0000256" key="1">
    <source>
        <dbReference type="ARBA" id="ARBA00023015"/>
    </source>
</evidence>
<dbReference type="InterPro" id="IPR009057">
    <property type="entry name" value="Homeodomain-like_sf"/>
</dbReference>
<proteinExistence type="predicted"/>
<keyword evidence="3" id="KW-0804">Transcription</keyword>
<dbReference type="PROSITE" id="PS01124">
    <property type="entry name" value="HTH_ARAC_FAMILY_2"/>
    <property type="match status" value="1"/>
</dbReference>
<dbReference type="InterPro" id="IPR037923">
    <property type="entry name" value="HTH-like"/>
</dbReference>
<sequence>MMSVVQNGRVMKNRWVNRDTAEFAAKGIVFFHSQFEFPEPLPCKMYKIDQTHGSLWDHTHDYFQIWYVVRGCFTHSYLGRQYEMQAGGICIVPPYAVHRVEWMPQEKTEIIGCEFLPVSCSLLSAASARRSERTGTPPRWYPTRRRNGSTVAAIPVLASIDFVQKHYREEIRLDQICRHASLSKTNFCDVFKAYTGKTFNEYLNDLRLRHATEQLLKPDVTVAEACRGLYSYIIYGIMDKYIHMA</sequence>
<dbReference type="InterPro" id="IPR018060">
    <property type="entry name" value="HTH_AraC"/>
</dbReference>
<dbReference type="Pfam" id="PF02311">
    <property type="entry name" value="AraC_binding"/>
    <property type="match status" value="1"/>
</dbReference>
<dbReference type="RefSeq" id="WP_087435726.1">
    <property type="nucleotide sequence ID" value="NZ_JAMDLV010000019.1"/>
</dbReference>